<feature type="transmembrane region" description="Helical" evidence="1">
    <location>
        <begin position="124"/>
        <end position="147"/>
    </location>
</feature>
<dbReference type="OrthoDB" id="5186924at2"/>
<feature type="transmembrane region" description="Helical" evidence="1">
    <location>
        <begin position="101"/>
        <end position="117"/>
    </location>
</feature>
<sequence length="156" mass="16644">MTDITRSRAWRDVFAGLIFIAIAAGFAIEAMNYQMGTALRMGPGFMPLFLSALLAGFGLLIAVQGFGRHQEVQAEPIAWRGIFLVCLSLAIFGYAARSLGLVPIVLLCTFLAAMASRNNSIVSALIMAACMSALCYLIFKVGLGITLPTFGPALSF</sequence>
<evidence type="ECO:0000313" key="4">
    <source>
        <dbReference type="Proteomes" id="UP000030826"/>
    </source>
</evidence>
<organism evidence="3 4">
    <name type="scientific">Aureimonas altamirensis</name>
    <dbReference type="NCBI Taxonomy" id="370622"/>
    <lineage>
        <taxon>Bacteria</taxon>
        <taxon>Pseudomonadati</taxon>
        <taxon>Pseudomonadota</taxon>
        <taxon>Alphaproteobacteria</taxon>
        <taxon>Hyphomicrobiales</taxon>
        <taxon>Aurantimonadaceae</taxon>
        <taxon>Aureimonas</taxon>
    </lineage>
</organism>
<feature type="transmembrane region" description="Helical" evidence="1">
    <location>
        <begin position="77"/>
        <end position="95"/>
    </location>
</feature>
<comment type="caution">
    <text evidence="3">The sequence shown here is derived from an EMBL/GenBank/DDBJ whole genome shotgun (WGS) entry which is preliminary data.</text>
</comment>
<proteinExistence type="predicted"/>
<feature type="transmembrane region" description="Helical" evidence="1">
    <location>
        <begin position="45"/>
        <end position="65"/>
    </location>
</feature>
<keyword evidence="1" id="KW-0812">Transmembrane</keyword>
<name>A0A0B1Q6W0_9HYPH</name>
<dbReference type="AlphaFoldDB" id="A0A0B1Q6W0"/>
<keyword evidence="1" id="KW-0472">Membrane</keyword>
<dbReference type="RefSeq" id="WP_039191397.1">
    <property type="nucleotide sequence ID" value="NZ_JRFJ01000002.1"/>
</dbReference>
<reference evidence="3 4" key="1">
    <citation type="submission" date="2014-09" db="EMBL/GenBank/DDBJ databases">
        <title>Isolation and characterization of Aurantimonas altamirensis ON-56566 from clinical sample following a dog bite.</title>
        <authorList>
            <person name="Eshaghi A."/>
            <person name="Li A."/>
            <person name="Shahinas D."/>
            <person name="Bahn P."/>
            <person name="Kus J.V."/>
            <person name="Patel S.N."/>
        </authorList>
    </citation>
    <scope>NUCLEOTIDE SEQUENCE [LARGE SCALE GENOMIC DNA]</scope>
    <source>
        <strain evidence="3 4">ON-56566</strain>
    </source>
</reference>
<dbReference type="Proteomes" id="UP000030826">
    <property type="component" value="Unassembled WGS sequence"/>
</dbReference>
<protein>
    <recommendedName>
        <fullName evidence="2">DUF1468 domain-containing protein</fullName>
    </recommendedName>
</protein>
<feature type="domain" description="DUF1468" evidence="2">
    <location>
        <begin position="14"/>
        <end position="148"/>
    </location>
</feature>
<evidence type="ECO:0000259" key="2">
    <source>
        <dbReference type="Pfam" id="PF07331"/>
    </source>
</evidence>
<dbReference type="STRING" id="370622.LA66_08570"/>
<evidence type="ECO:0000313" key="3">
    <source>
        <dbReference type="EMBL" id="KHJ54637.1"/>
    </source>
</evidence>
<gene>
    <name evidence="3" type="ORF">LA66_08570</name>
</gene>
<feature type="transmembrane region" description="Helical" evidence="1">
    <location>
        <begin position="12"/>
        <end position="33"/>
    </location>
</feature>
<dbReference type="Pfam" id="PF07331">
    <property type="entry name" value="TctB"/>
    <property type="match status" value="1"/>
</dbReference>
<dbReference type="EMBL" id="JRFJ01000002">
    <property type="protein sequence ID" value="KHJ54637.1"/>
    <property type="molecule type" value="Genomic_DNA"/>
</dbReference>
<dbReference type="InterPro" id="IPR009936">
    <property type="entry name" value="DUF1468"/>
</dbReference>
<evidence type="ECO:0000256" key="1">
    <source>
        <dbReference type="SAM" id="Phobius"/>
    </source>
</evidence>
<accession>A0A0B1Q6W0</accession>
<keyword evidence="1" id="KW-1133">Transmembrane helix</keyword>